<evidence type="ECO:0000313" key="2">
    <source>
        <dbReference type="EMBL" id="GAH67961.1"/>
    </source>
</evidence>
<organism evidence="2">
    <name type="scientific">marine sediment metagenome</name>
    <dbReference type="NCBI Taxonomy" id="412755"/>
    <lineage>
        <taxon>unclassified sequences</taxon>
        <taxon>metagenomes</taxon>
        <taxon>ecological metagenomes</taxon>
    </lineage>
</organism>
<dbReference type="InterPro" id="IPR000257">
    <property type="entry name" value="Uroporphyrinogen_deCOase"/>
</dbReference>
<comment type="caution">
    <text evidence="2">The sequence shown here is derived from an EMBL/GenBank/DDBJ whole genome shotgun (WGS) entry which is preliminary data.</text>
</comment>
<sequence>TWVTGITAGAYKKLLTYLGIRKEDISIVDLMQQLAHIHEEVLERLKVDTRGLSPNPPSTWKLRIQEEGNYEYFIDEWRIKWKMPKQSGHYFDLYQSPLEGEISKQNINQYPWPNPKDAVRIEGLKEKGEEFRKKGKVVVGEPIWAGFFESSFWLRGFERFYLDLASSPSLACYLMDKLLEIRMAYWEMFLKYLGEYCLVVREGDDLGAQDTTMISPEMYRKYVKPRHKKLFSHIKKLAPHCYIFLHSCGSVYDIIPDLIEAGVDILNPVQV</sequence>
<name>X1HCT2_9ZZZZ</name>
<dbReference type="GO" id="GO:0006779">
    <property type="term" value="P:porphyrin-containing compound biosynthetic process"/>
    <property type="evidence" value="ECO:0007669"/>
    <property type="project" value="InterPro"/>
</dbReference>
<dbReference type="PANTHER" id="PTHR47099:SF1">
    <property type="entry name" value="METHYLCOBAMIDE:COM METHYLTRANSFERASE MTBA"/>
    <property type="match status" value="1"/>
</dbReference>
<feature type="domain" description="Uroporphyrinogen decarboxylase (URO-D)" evidence="1">
    <location>
        <begin position="155"/>
        <end position="266"/>
    </location>
</feature>
<dbReference type="AlphaFoldDB" id="X1HCT2"/>
<dbReference type="GO" id="GO:0004853">
    <property type="term" value="F:uroporphyrinogen decarboxylase activity"/>
    <property type="evidence" value="ECO:0007669"/>
    <property type="project" value="InterPro"/>
</dbReference>
<dbReference type="SUPFAM" id="SSF51726">
    <property type="entry name" value="UROD/MetE-like"/>
    <property type="match status" value="1"/>
</dbReference>
<dbReference type="EMBL" id="BARU01026884">
    <property type="protein sequence ID" value="GAH67961.1"/>
    <property type="molecule type" value="Genomic_DNA"/>
</dbReference>
<feature type="non-terminal residue" evidence="2">
    <location>
        <position position="1"/>
    </location>
</feature>
<accession>X1HCT2</accession>
<dbReference type="InterPro" id="IPR052024">
    <property type="entry name" value="Methanogen_methyltrans"/>
</dbReference>
<dbReference type="Pfam" id="PF01208">
    <property type="entry name" value="URO-D"/>
    <property type="match status" value="1"/>
</dbReference>
<dbReference type="InterPro" id="IPR038071">
    <property type="entry name" value="UROD/MetE-like_sf"/>
</dbReference>
<reference evidence="2" key="1">
    <citation type="journal article" date="2014" name="Front. Microbiol.">
        <title>High frequency of phylogenetically diverse reductive dehalogenase-homologous genes in deep subseafloor sedimentary metagenomes.</title>
        <authorList>
            <person name="Kawai M."/>
            <person name="Futagami T."/>
            <person name="Toyoda A."/>
            <person name="Takaki Y."/>
            <person name="Nishi S."/>
            <person name="Hori S."/>
            <person name="Arai W."/>
            <person name="Tsubouchi T."/>
            <person name="Morono Y."/>
            <person name="Uchiyama I."/>
            <person name="Ito T."/>
            <person name="Fujiyama A."/>
            <person name="Inagaki F."/>
            <person name="Takami H."/>
        </authorList>
    </citation>
    <scope>NUCLEOTIDE SEQUENCE</scope>
    <source>
        <strain evidence="2">Expedition CK06-06</strain>
    </source>
</reference>
<dbReference type="Gene3D" id="3.20.20.210">
    <property type="match status" value="1"/>
</dbReference>
<feature type="non-terminal residue" evidence="2">
    <location>
        <position position="271"/>
    </location>
</feature>
<protein>
    <recommendedName>
        <fullName evidence="1">Uroporphyrinogen decarboxylase (URO-D) domain-containing protein</fullName>
    </recommendedName>
</protein>
<evidence type="ECO:0000259" key="1">
    <source>
        <dbReference type="Pfam" id="PF01208"/>
    </source>
</evidence>
<gene>
    <name evidence="2" type="ORF">S03H2_43140</name>
</gene>
<dbReference type="PANTHER" id="PTHR47099">
    <property type="entry name" value="METHYLCOBAMIDE:COM METHYLTRANSFERASE MTBA"/>
    <property type="match status" value="1"/>
</dbReference>
<proteinExistence type="predicted"/>